<evidence type="ECO:0000259" key="2">
    <source>
        <dbReference type="Pfam" id="PF19066"/>
    </source>
</evidence>
<dbReference type="InterPro" id="IPR043915">
    <property type="entry name" value="P9_TM"/>
</dbReference>
<dbReference type="Pfam" id="PF19066">
    <property type="entry name" value="P9_TM"/>
    <property type="match status" value="1"/>
</dbReference>
<name>A0A6C0IWA7_9ZZZZ</name>
<sequence length="209" mass="25021">MNNQIWFKNLKKFFKQENLKKFFPKVNMSLDEKLNSIFRLSIYITIILIFITQNIEFISVIVLIGLLTYIIYKNKNKKDFFTDYDYNYVQPTDDNPFMNILLSDYIDNPNRESLNKKPNVDLNIKKLIDKKFSKNLYKDFSDVFEKANSQRQFYTTPITTIPNKQNKFANWLYNRGPTCKEGNGEQCIKNLHNPLYDLDKKNFKPLYDI</sequence>
<proteinExistence type="predicted"/>
<organism evidence="3">
    <name type="scientific">viral metagenome</name>
    <dbReference type="NCBI Taxonomy" id="1070528"/>
    <lineage>
        <taxon>unclassified sequences</taxon>
        <taxon>metagenomes</taxon>
        <taxon>organismal metagenomes</taxon>
    </lineage>
</organism>
<accession>A0A6C0IWA7</accession>
<dbReference type="EMBL" id="MN740282">
    <property type="protein sequence ID" value="QHT97581.1"/>
    <property type="molecule type" value="Genomic_DNA"/>
</dbReference>
<feature type="transmembrane region" description="Helical" evidence="1">
    <location>
        <begin position="42"/>
        <end position="72"/>
    </location>
</feature>
<feature type="domain" description="Minor capsid protein P9 transmembrane helices" evidence="2">
    <location>
        <begin position="5"/>
        <end position="73"/>
    </location>
</feature>
<evidence type="ECO:0000313" key="3">
    <source>
        <dbReference type="EMBL" id="QHT97581.1"/>
    </source>
</evidence>
<keyword evidence="1" id="KW-0812">Transmembrane</keyword>
<reference evidence="3" key="1">
    <citation type="journal article" date="2020" name="Nature">
        <title>Giant virus diversity and host interactions through global metagenomics.</title>
        <authorList>
            <person name="Schulz F."/>
            <person name="Roux S."/>
            <person name="Paez-Espino D."/>
            <person name="Jungbluth S."/>
            <person name="Walsh D.A."/>
            <person name="Denef V.J."/>
            <person name="McMahon K.D."/>
            <person name="Konstantinidis K.T."/>
            <person name="Eloe-Fadrosh E.A."/>
            <person name="Kyrpides N.C."/>
            <person name="Woyke T."/>
        </authorList>
    </citation>
    <scope>NUCLEOTIDE SEQUENCE</scope>
    <source>
        <strain evidence="3">GVMAG-M-3300025138-11</strain>
    </source>
</reference>
<evidence type="ECO:0000256" key="1">
    <source>
        <dbReference type="SAM" id="Phobius"/>
    </source>
</evidence>
<protein>
    <recommendedName>
        <fullName evidence="2">Minor capsid protein P9 transmembrane helices domain-containing protein</fullName>
    </recommendedName>
</protein>
<dbReference type="AlphaFoldDB" id="A0A6C0IWA7"/>
<keyword evidence="1" id="KW-1133">Transmembrane helix</keyword>
<keyword evidence="1" id="KW-0472">Membrane</keyword>